<accession>A0ABS7VEW9</accession>
<proteinExistence type="predicted"/>
<organism evidence="1 2">
    <name type="scientific">Aeromonas schubertii</name>
    <dbReference type="NCBI Taxonomy" id="652"/>
    <lineage>
        <taxon>Bacteria</taxon>
        <taxon>Pseudomonadati</taxon>
        <taxon>Pseudomonadota</taxon>
        <taxon>Gammaproteobacteria</taxon>
        <taxon>Aeromonadales</taxon>
        <taxon>Aeromonadaceae</taxon>
        <taxon>Aeromonas</taxon>
    </lineage>
</organism>
<dbReference type="PANTHER" id="PTHR37549">
    <property type="entry name" value="LIPOPROTEIN LPRI"/>
    <property type="match status" value="1"/>
</dbReference>
<reference evidence="1 2" key="1">
    <citation type="submission" date="2021-09" db="EMBL/GenBank/DDBJ databases">
        <title>Aeromonas schubertii isolated from Asian sea bass.</title>
        <authorList>
            <person name="Pinpimai K."/>
        </authorList>
    </citation>
    <scope>NUCLEOTIDE SEQUENCE [LARGE SCALE GENOMIC DNA]</scope>
    <source>
        <strain evidence="1 2">CHULA2021a</strain>
    </source>
</reference>
<evidence type="ECO:0000313" key="2">
    <source>
        <dbReference type="Proteomes" id="UP000774958"/>
    </source>
</evidence>
<gene>
    <name evidence="1" type="ORF">LA374_17180</name>
</gene>
<name>A0ABS7VEW9_9GAMM</name>
<dbReference type="RefSeq" id="WP_224163521.1">
    <property type="nucleotide sequence ID" value="NZ_JAIRBT010000030.1"/>
</dbReference>
<comment type="caution">
    <text evidence="1">The sequence shown here is derived from an EMBL/GenBank/DDBJ whole genome shotgun (WGS) entry which is preliminary data.</text>
</comment>
<dbReference type="Proteomes" id="UP000774958">
    <property type="component" value="Unassembled WGS sequence"/>
</dbReference>
<keyword evidence="2" id="KW-1185">Reference proteome</keyword>
<dbReference type="InterPro" id="IPR052755">
    <property type="entry name" value="Lysozyme_Inhibitor_LprI"/>
</dbReference>
<dbReference type="EMBL" id="JAIRBT010000030">
    <property type="protein sequence ID" value="MBZ6067928.1"/>
    <property type="molecule type" value="Genomic_DNA"/>
</dbReference>
<evidence type="ECO:0008006" key="3">
    <source>
        <dbReference type="Google" id="ProtNLM"/>
    </source>
</evidence>
<dbReference type="PANTHER" id="PTHR37549:SF1">
    <property type="entry name" value="LIPOPROTEIN LPRI"/>
    <property type="match status" value="1"/>
</dbReference>
<evidence type="ECO:0000313" key="1">
    <source>
        <dbReference type="EMBL" id="MBZ6067928.1"/>
    </source>
</evidence>
<protein>
    <recommendedName>
        <fullName evidence="3">Lysozyme inhibitor LprI N-terminal domain-containing protein</fullName>
    </recommendedName>
</protein>
<sequence>MQNKLGHSPFQAPSGVQYNQNCDCTKPPEDPRAGHAMRTLIAITLFLPFLISAASFDCTKAEKHNEKLICNSHTLNLLDEELSSKYKIAIQNGDETLRADQINWIRSTNKICKTEDCLSDSYTQRIKTLETWHKKVPADKTMLGNFDVMHPVFIVNNEKKEGFEKIYAHDCLSISKIDDNTIKFSINSIGANAHLCSISGTATLKNGIYFYNKGSDTSDDDSACNLTISNRKTSVLINDPNNGCKYFSCGMRAGLDGLTFSKNLITEKQCRVEY</sequence>